<name>A0A7J6N5T0_PEROL</name>
<dbReference type="AlphaFoldDB" id="A0A7J6N5T0"/>
<dbReference type="EMBL" id="JABANM010038086">
    <property type="protein sequence ID" value="KAF4678867.1"/>
    <property type="molecule type" value="Genomic_DNA"/>
</dbReference>
<comment type="caution">
    <text evidence="2">The sequence shown here is derived from an EMBL/GenBank/DDBJ whole genome shotgun (WGS) entry which is preliminary data.</text>
</comment>
<organism evidence="2 3">
    <name type="scientific">Perkinsus olseni</name>
    <name type="common">Perkinsus atlanticus</name>
    <dbReference type="NCBI Taxonomy" id="32597"/>
    <lineage>
        <taxon>Eukaryota</taxon>
        <taxon>Sar</taxon>
        <taxon>Alveolata</taxon>
        <taxon>Perkinsozoa</taxon>
        <taxon>Perkinsea</taxon>
        <taxon>Perkinsida</taxon>
        <taxon>Perkinsidae</taxon>
        <taxon>Perkinsus</taxon>
    </lineage>
</organism>
<evidence type="ECO:0000313" key="2">
    <source>
        <dbReference type="EMBL" id="KAF4678867.1"/>
    </source>
</evidence>
<feature type="non-terminal residue" evidence="2">
    <location>
        <position position="1"/>
    </location>
</feature>
<gene>
    <name evidence="2" type="ORF">FOZ62_011048</name>
</gene>
<dbReference type="Proteomes" id="UP000574390">
    <property type="component" value="Unassembled WGS sequence"/>
</dbReference>
<feature type="compositionally biased region" description="Low complexity" evidence="1">
    <location>
        <begin position="47"/>
        <end position="67"/>
    </location>
</feature>
<sequence length="194" mass="21657">QRVQIDKEVTALQRRIREMVAAAMEAAAAATGGAAQPLTTESEESQETASSSSSTPPQEPEAAAAAPKPTHHVTANPHLNRARARLGRLAKRWQPTEDRDNKGTAISVAVKVLAVHLEVCGSIPPDYVSPNPLRRTVRRPRDCYHSGNPHPSGKFDLRRYRSKRRALMWMTKEMEMKAVVVLRLGRVKRRIWRS</sequence>
<feature type="compositionally biased region" description="Low complexity" evidence="1">
    <location>
        <begin position="23"/>
        <end position="35"/>
    </location>
</feature>
<evidence type="ECO:0000313" key="3">
    <source>
        <dbReference type="Proteomes" id="UP000574390"/>
    </source>
</evidence>
<protein>
    <submittedName>
        <fullName evidence="2">Uncharacterized protein</fullName>
    </submittedName>
</protein>
<proteinExistence type="predicted"/>
<accession>A0A7J6N5T0</accession>
<evidence type="ECO:0000256" key="1">
    <source>
        <dbReference type="SAM" id="MobiDB-lite"/>
    </source>
</evidence>
<reference evidence="2 3" key="1">
    <citation type="submission" date="2020-04" db="EMBL/GenBank/DDBJ databases">
        <title>Perkinsus olseni comparative genomics.</title>
        <authorList>
            <person name="Bogema D.R."/>
        </authorList>
    </citation>
    <scope>NUCLEOTIDE SEQUENCE [LARGE SCALE GENOMIC DNA]</scope>
    <source>
        <strain evidence="2">ATCC PRA-205</strain>
    </source>
</reference>
<feature type="region of interest" description="Disordered" evidence="1">
    <location>
        <begin position="23"/>
        <end position="78"/>
    </location>
</feature>